<evidence type="ECO:0000313" key="2">
    <source>
        <dbReference type="Proteomes" id="UP000219522"/>
    </source>
</evidence>
<name>A0A7Z7N3J2_9BURK</name>
<proteinExistence type="predicted"/>
<keyword evidence="2" id="KW-1185">Reference proteome</keyword>
<accession>A0A7Z7N3J2</accession>
<dbReference type="Proteomes" id="UP000219522">
    <property type="component" value="Unassembled WGS sequence"/>
</dbReference>
<sequence>MTRTCSTDECFSSSVAEARYPSILVAADRLGSEGAASDFFECGDGWFDIIDVLCQRLEFWIVQNEAPPLVIERVKAKFGRLVIQYAGGNDMTAGMVDMAQEVSARVCEVCGNPGRTEASTGRWLITRCADHRGISFSY</sequence>
<organism evidence="1 2">
    <name type="scientific">Caballeronia arationis</name>
    <dbReference type="NCBI Taxonomy" id="1777142"/>
    <lineage>
        <taxon>Bacteria</taxon>
        <taxon>Pseudomonadati</taxon>
        <taxon>Pseudomonadota</taxon>
        <taxon>Betaproteobacteria</taxon>
        <taxon>Burkholderiales</taxon>
        <taxon>Burkholderiaceae</taxon>
        <taxon>Caballeronia</taxon>
    </lineage>
</organism>
<comment type="caution">
    <text evidence="1">The sequence shown here is derived from an EMBL/GenBank/DDBJ whole genome shotgun (WGS) entry which is preliminary data.</text>
</comment>
<protein>
    <submittedName>
        <fullName evidence="1">Uncharacterized protein</fullName>
    </submittedName>
</protein>
<reference evidence="1 2" key="1">
    <citation type="submission" date="2017-09" db="EMBL/GenBank/DDBJ databases">
        <authorList>
            <person name="Varghese N."/>
            <person name="Submissions S."/>
        </authorList>
    </citation>
    <scope>NUCLEOTIDE SEQUENCE [LARGE SCALE GENOMIC DNA]</scope>
    <source>
        <strain evidence="1 2">OK806</strain>
    </source>
</reference>
<dbReference type="AlphaFoldDB" id="A0A7Z7N3J2"/>
<evidence type="ECO:0000313" key="1">
    <source>
        <dbReference type="EMBL" id="SOE81039.1"/>
    </source>
</evidence>
<gene>
    <name evidence="1" type="ORF">SAMN05446927_4294</name>
</gene>
<dbReference type="EMBL" id="OCSU01000002">
    <property type="protein sequence ID" value="SOE81039.1"/>
    <property type="molecule type" value="Genomic_DNA"/>
</dbReference>